<feature type="domain" description="NrpR regulatory" evidence="1">
    <location>
        <begin position="333"/>
        <end position="562"/>
    </location>
</feature>
<sequence length="564" mass="62270">MPQETDRKMMEILRILADRDEVLGAKTIAEELKKKGYDLGERAVRYHMRILDEKGFTERIGYAGRQITNKGHKELDKGLIYDQVDFIFSKFEDMIHQTTLNPSDGTGKVIVNTSSFKYEKDIIDLLKSVFERGVAVSNYVKFHNTPVEGEELKFDTVCGTTIDGMLLGKGIPVIPKYGGIVKVNDYVPTRFTELISYKKTSMTPLEAFTDKNMTSVLKVIENGNGTIPANFRLIPKSARASAASLFKDLEKIGIHGLLKMGKEGESVLGIPVDDNMVGIAVTGGISPLCAAKEAGYDVNIKLAENNVEFKGMENFVDSTSILKITGPEKADKVKFLLSKTWNLIYQVDFDVETHAGNVITNVSYIRKQDLDDAMDIFEEVMKVGPKFCTSKYFATVPGNEKDKVGIATVCSLTIDGILTKHGVSTTPQYGGILETNSKQPRFIELTAYNGSSLDPHEIYIAKNMTSVNEAIKGGGRVLASLREIPYVSRQDAVEVLEEVQDAGFSILKIGKPSELVYNAKVERYHVGIVAPGGLNPIAALKEHGMDVEPKAVETMMKVSDMEEF</sequence>
<dbReference type="OrthoDB" id="358798at2157"/>
<accession>F0T764</accession>
<feature type="domain" description="NrpR regulatory" evidence="1">
    <location>
        <begin position="84"/>
        <end position="313"/>
    </location>
</feature>
<reference evidence="3 4" key="2">
    <citation type="journal article" date="2014" name="Int. J. Syst. Evol. Microbiol.">
        <title>Methanobacterium paludis sp. nov. and a novel strain of Methanobacterium lacus isolated from northern peatlands.</title>
        <authorList>
            <person name="Cadillo-Quiroz H."/>
            <person name="Brauer S.L."/>
            <person name="Goodson N."/>
            <person name="Yavitt J.B."/>
            <person name="Zinder S.H."/>
        </authorList>
    </citation>
    <scope>NUCLEOTIDE SEQUENCE [LARGE SCALE GENOMIC DNA]</scope>
    <source>
        <strain evidence="3 4">AL-21</strain>
    </source>
</reference>
<dbReference type="AlphaFoldDB" id="F0T764"/>
<evidence type="ECO:0000313" key="4">
    <source>
        <dbReference type="Proteomes" id="UP000007490"/>
    </source>
</evidence>
<dbReference type="InterPro" id="IPR036390">
    <property type="entry name" value="WH_DNA-bd_sf"/>
</dbReference>
<dbReference type="Pfam" id="PF08461">
    <property type="entry name" value="WHD_RNase_R"/>
    <property type="match status" value="1"/>
</dbReference>
<feature type="domain" description="Ribonuclease R winged-helix" evidence="2">
    <location>
        <begin position="10"/>
        <end position="75"/>
    </location>
</feature>
<dbReference type="InterPro" id="IPR002846">
    <property type="entry name" value="NRD"/>
</dbReference>
<gene>
    <name evidence="3" type="ordered locus">Metbo_2485</name>
</gene>
<proteinExistence type="predicted"/>
<dbReference type="InterPro" id="IPR013668">
    <property type="entry name" value="RNase_R_HTH_12"/>
</dbReference>
<evidence type="ECO:0000259" key="1">
    <source>
        <dbReference type="Pfam" id="PF01995"/>
    </source>
</evidence>
<dbReference type="Pfam" id="PF01995">
    <property type="entry name" value="NRD1_2"/>
    <property type="match status" value="2"/>
</dbReference>
<dbReference type="GeneID" id="10278959"/>
<reference evidence="4" key="1">
    <citation type="submission" date="2011-02" db="EMBL/GenBank/DDBJ databases">
        <title>Complete sequence of Methanobacterium sp. AL-21.</title>
        <authorList>
            <consortium name="US DOE Joint Genome Institute"/>
            <person name="Lucas S."/>
            <person name="Copeland A."/>
            <person name="Lapidus A."/>
            <person name="Cheng J.-F."/>
            <person name="Goodwin L."/>
            <person name="Pitluck S."/>
            <person name="Chertkov O."/>
            <person name="Detter J.C."/>
            <person name="Han C."/>
            <person name="Tapia R."/>
            <person name="Land M."/>
            <person name="Hauser L."/>
            <person name="Kyrpides N."/>
            <person name="Ivanova N."/>
            <person name="Mikhailova N."/>
            <person name="Pagani I."/>
            <person name="Cadillo-Quiroz H."/>
            <person name="Imachi H."/>
            <person name="Zinder S."/>
            <person name="Liu W."/>
            <person name="Woyke T."/>
        </authorList>
    </citation>
    <scope>NUCLEOTIDE SEQUENCE [LARGE SCALE GENOMIC DNA]</scope>
    <source>
        <strain evidence="4">AL-21</strain>
    </source>
</reference>
<evidence type="ECO:0000313" key="3">
    <source>
        <dbReference type="EMBL" id="ADZ10698.1"/>
    </source>
</evidence>
<dbReference type="KEGG" id="mel:Metbo_2485"/>
<dbReference type="HOGENOM" id="CLU_507744_0_0_2"/>
<dbReference type="Gene3D" id="3.30.70.1360">
    <property type="entry name" value="mj0159-like"/>
    <property type="match status" value="4"/>
</dbReference>
<dbReference type="PANTHER" id="PTHR41964:SF1">
    <property type="entry name" value="GLOBAL NITROGEN REGULATOR NRPR"/>
    <property type="match status" value="1"/>
</dbReference>
<name>F0T764_METLA</name>
<dbReference type="Proteomes" id="UP000007490">
    <property type="component" value="Chromosome"/>
</dbReference>
<dbReference type="eggNOG" id="arCOG02710">
    <property type="taxonomic scope" value="Archaea"/>
</dbReference>
<dbReference type="InterPro" id="IPR036984">
    <property type="entry name" value="NrpR_dom_sf"/>
</dbReference>
<keyword evidence="4" id="KW-1185">Reference proteome</keyword>
<dbReference type="PANTHER" id="PTHR41964">
    <property type="entry name" value="GLOBAL NITROGEN REGULATOR NRPR"/>
    <property type="match status" value="1"/>
</dbReference>
<dbReference type="InterPro" id="IPR038982">
    <property type="entry name" value="NrpR"/>
</dbReference>
<protein>
    <submittedName>
        <fullName evidence="3">Uncharacterized protein</fullName>
    </submittedName>
</protein>
<evidence type="ECO:0000259" key="2">
    <source>
        <dbReference type="Pfam" id="PF08461"/>
    </source>
</evidence>
<dbReference type="EMBL" id="CP002551">
    <property type="protein sequence ID" value="ADZ10698.1"/>
    <property type="molecule type" value="Genomic_DNA"/>
</dbReference>
<organism evidence="3 4">
    <name type="scientific">Methanobacterium lacus (strain AL-21)</name>
    <dbReference type="NCBI Taxonomy" id="877455"/>
    <lineage>
        <taxon>Archaea</taxon>
        <taxon>Methanobacteriati</taxon>
        <taxon>Methanobacteriota</taxon>
        <taxon>Methanomada group</taxon>
        <taxon>Methanobacteria</taxon>
        <taxon>Methanobacteriales</taxon>
        <taxon>Methanobacteriaceae</taxon>
        <taxon>Methanobacterium</taxon>
    </lineage>
</organism>
<dbReference type="SUPFAM" id="SSF46785">
    <property type="entry name" value="Winged helix' DNA-binding domain"/>
    <property type="match status" value="1"/>
</dbReference>
<dbReference type="STRING" id="877455.Metbo_2485"/>
<dbReference type="RefSeq" id="WP_013646049.1">
    <property type="nucleotide sequence ID" value="NC_015216.1"/>
</dbReference>